<name>A0AAV4U229_CAEEX</name>
<reference evidence="1 2" key="1">
    <citation type="submission" date="2021-06" db="EMBL/GenBank/DDBJ databases">
        <title>Caerostris extrusa draft genome.</title>
        <authorList>
            <person name="Kono N."/>
            <person name="Arakawa K."/>
        </authorList>
    </citation>
    <scope>NUCLEOTIDE SEQUENCE [LARGE SCALE GENOMIC DNA]</scope>
</reference>
<proteinExistence type="predicted"/>
<dbReference type="EMBL" id="BPLR01012160">
    <property type="protein sequence ID" value="GIY51796.1"/>
    <property type="molecule type" value="Genomic_DNA"/>
</dbReference>
<protein>
    <submittedName>
        <fullName evidence="1">Uncharacterized protein</fullName>
    </submittedName>
</protein>
<comment type="caution">
    <text evidence="1">The sequence shown here is derived from an EMBL/GenBank/DDBJ whole genome shotgun (WGS) entry which is preliminary data.</text>
</comment>
<dbReference type="AlphaFoldDB" id="A0AAV4U229"/>
<evidence type="ECO:0000313" key="2">
    <source>
        <dbReference type="Proteomes" id="UP001054945"/>
    </source>
</evidence>
<sequence>MTRELRNASLEPAYKSDANHSAVCPFDFWGFEHSNGILRLSLFRKLCTSLMPTSINYTRVIAIWRVAQLQYKTWCCFFGIWHHIIY</sequence>
<dbReference type="Proteomes" id="UP001054945">
    <property type="component" value="Unassembled WGS sequence"/>
</dbReference>
<evidence type="ECO:0000313" key="1">
    <source>
        <dbReference type="EMBL" id="GIY51796.1"/>
    </source>
</evidence>
<organism evidence="1 2">
    <name type="scientific">Caerostris extrusa</name>
    <name type="common">Bark spider</name>
    <name type="synonym">Caerostris bankana</name>
    <dbReference type="NCBI Taxonomy" id="172846"/>
    <lineage>
        <taxon>Eukaryota</taxon>
        <taxon>Metazoa</taxon>
        <taxon>Ecdysozoa</taxon>
        <taxon>Arthropoda</taxon>
        <taxon>Chelicerata</taxon>
        <taxon>Arachnida</taxon>
        <taxon>Araneae</taxon>
        <taxon>Araneomorphae</taxon>
        <taxon>Entelegynae</taxon>
        <taxon>Araneoidea</taxon>
        <taxon>Araneidae</taxon>
        <taxon>Caerostris</taxon>
    </lineage>
</organism>
<gene>
    <name evidence="1" type="ORF">CEXT_541841</name>
</gene>
<keyword evidence="2" id="KW-1185">Reference proteome</keyword>
<accession>A0AAV4U229</accession>